<keyword evidence="2 4" id="KW-0863">Zinc-finger</keyword>
<evidence type="ECO:0000313" key="8">
    <source>
        <dbReference type="Proteomes" id="UP000785679"/>
    </source>
</evidence>
<dbReference type="InterPro" id="IPR001293">
    <property type="entry name" value="Znf_TRAF"/>
</dbReference>
<dbReference type="SUPFAM" id="SSF57850">
    <property type="entry name" value="RING/U-box"/>
    <property type="match status" value="1"/>
</dbReference>
<dbReference type="InterPro" id="IPR013083">
    <property type="entry name" value="Znf_RING/FYVE/PHD"/>
</dbReference>
<feature type="domain" description="TRAF-type" evidence="6">
    <location>
        <begin position="169"/>
        <end position="217"/>
    </location>
</feature>
<dbReference type="Gene3D" id="3.30.40.10">
    <property type="entry name" value="Zinc/RING finger domain, C3HC4 (zinc finger)"/>
    <property type="match status" value="2"/>
</dbReference>
<feature type="zinc finger region" description="TRAF-type" evidence="4">
    <location>
        <begin position="169"/>
        <end position="217"/>
    </location>
</feature>
<dbReference type="InterPro" id="IPR001841">
    <property type="entry name" value="Znf_RING"/>
</dbReference>
<evidence type="ECO:0000256" key="4">
    <source>
        <dbReference type="PROSITE-ProRule" id="PRU00207"/>
    </source>
</evidence>
<feature type="domain" description="RING-type" evidence="5">
    <location>
        <begin position="86"/>
        <end position="127"/>
    </location>
</feature>
<dbReference type="PROSITE" id="PS50089">
    <property type="entry name" value="ZF_RING_2"/>
    <property type="match status" value="1"/>
</dbReference>
<dbReference type="Proteomes" id="UP000785679">
    <property type="component" value="Unassembled WGS sequence"/>
</dbReference>
<organism evidence="7 8">
    <name type="scientific">Halteria grandinella</name>
    <dbReference type="NCBI Taxonomy" id="5974"/>
    <lineage>
        <taxon>Eukaryota</taxon>
        <taxon>Sar</taxon>
        <taxon>Alveolata</taxon>
        <taxon>Ciliophora</taxon>
        <taxon>Intramacronucleata</taxon>
        <taxon>Spirotrichea</taxon>
        <taxon>Stichotrichia</taxon>
        <taxon>Sporadotrichida</taxon>
        <taxon>Halteriidae</taxon>
        <taxon>Halteria</taxon>
    </lineage>
</organism>
<dbReference type="EMBL" id="RRYP01010418">
    <property type="protein sequence ID" value="TNV78395.1"/>
    <property type="molecule type" value="Genomic_DNA"/>
</dbReference>
<evidence type="ECO:0008006" key="9">
    <source>
        <dbReference type="Google" id="ProtNLM"/>
    </source>
</evidence>
<keyword evidence="8" id="KW-1185">Reference proteome</keyword>
<accession>A0A8J8T1G5</accession>
<dbReference type="Pfam" id="PF00097">
    <property type="entry name" value="zf-C3HC4"/>
    <property type="match status" value="1"/>
</dbReference>
<dbReference type="GO" id="GO:0008270">
    <property type="term" value="F:zinc ion binding"/>
    <property type="evidence" value="ECO:0007669"/>
    <property type="project" value="UniProtKB-KW"/>
</dbReference>
<evidence type="ECO:0000313" key="7">
    <source>
        <dbReference type="EMBL" id="TNV78395.1"/>
    </source>
</evidence>
<comment type="caution">
    <text evidence="7">The sequence shown here is derived from an EMBL/GenBank/DDBJ whole genome shotgun (WGS) entry which is preliminary data.</text>
</comment>
<proteinExistence type="predicted"/>
<dbReference type="InterPro" id="IPR018957">
    <property type="entry name" value="Znf_C3HC4_RING-type"/>
</dbReference>
<reference evidence="7" key="1">
    <citation type="submission" date="2019-06" db="EMBL/GenBank/DDBJ databases">
        <authorList>
            <person name="Zheng W."/>
        </authorList>
    </citation>
    <scope>NUCLEOTIDE SEQUENCE</scope>
    <source>
        <strain evidence="7">QDHG01</strain>
    </source>
</reference>
<dbReference type="AlphaFoldDB" id="A0A8J8T1G5"/>
<evidence type="ECO:0000259" key="6">
    <source>
        <dbReference type="PROSITE" id="PS50145"/>
    </source>
</evidence>
<name>A0A8J8T1G5_HALGN</name>
<evidence type="ECO:0000256" key="1">
    <source>
        <dbReference type="ARBA" id="ARBA00022723"/>
    </source>
</evidence>
<protein>
    <recommendedName>
        <fullName evidence="9">RING-type domain-containing protein</fullName>
    </recommendedName>
</protein>
<keyword evidence="3 4" id="KW-0862">Zinc</keyword>
<evidence type="ECO:0000259" key="5">
    <source>
        <dbReference type="PROSITE" id="PS50089"/>
    </source>
</evidence>
<dbReference type="OrthoDB" id="308043at2759"/>
<gene>
    <name evidence="7" type="ORF">FGO68_gene1051</name>
</gene>
<sequence>MEERKEAVKQEKEEAIELIDGLGGAGEKEYTCDEEDKIRVMKEQILKIVQNQVKSLRPDSLTLRECIQTAEESDAVCKKLSELLQCSICLGRVIDPLDCKKCDKVYCKECLLIHLEKAKNGKCPDCRQSIEVTLKFNRVIKQIYDTIAFNGCSKCSNGDRMTTDQLVNHLKKECRRVLVKCSSKGCLKGVAKRDWEDHLLLECKGRFFECNKCEIQFDRFQFFAHSCQKIQAINDKFGAKADGDISSFQTFVDKQVQLRLSAIKDMQNKGMENQELRGIPIKTEILPQQHQKPQLIDMGQIPAVVGVKRKSKAQTKGISSFAQDGDNYVCLTHAKKMTLVEAIPPPDPDQANRILHIWCDLCHRRIDLIKCNYSNSIHKNLANIQGADSNKKDDQQKKVGEKRKYPFRYRCDECCDDGMDLCLKCINDDKTYHPPQ</sequence>
<evidence type="ECO:0000256" key="2">
    <source>
        <dbReference type="ARBA" id="ARBA00022771"/>
    </source>
</evidence>
<dbReference type="PROSITE" id="PS50145">
    <property type="entry name" value="ZF_TRAF"/>
    <property type="match status" value="1"/>
</dbReference>
<evidence type="ECO:0000256" key="3">
    <source>
        <dbReference type="ARBA" id="ARBA00022833"/>
    </source>
</evidence>
<keyword evidence="1 4" id="KW-0479">Metal-binding</keyword>